<name>A0ABY2Q6Q0_9HYPH</name>
<dbReference type="InterPro" id="IPR052342">
    <property type="entry name" value="MCH/BMMD"/>
</dbReference>
<dbReference type="InterPro" id="IPR002539">
    <property type="entry name" value="MaoC-like_dom"/>
</dbReference>
<dbReference type="Proteomes" id="UP000306441">
    <property type="component" value="Unassembled WGS sequence"/>
</dbReference>
<evidence type="ECO:0000259" key="1">
    <source>
        <dbReference type="Pfam" id="PF01575"/>
    </source>
</evidence>
<dbReference type="Pfam" id="PF01575">
    <property type="entry name" value="MaoC_dehydratas"/>
    <property type="match status" value="1"/>
</dbReference>
<dbReference type="PANTHER" id="PTHR43664:SF1">
    <property type="entry name" value="BETA-METHYLMALYL-COA DEHYDRATASE"/>
    <property type="match status" value="1"/>
</dbReference>
<dbReference type="EMBL" id="SSNY01000006">
    <property type="protein sequence ID" value="THF57078.1"/>
    <property type="molecule type" value="Genomic_DNA"/>
</dbReference>
<comment type="caution">
    <text evidence="2">The sequence shown here is derived from an EMBL/GenBank/DDBJ whole genome shotgun (WGS) entry which is preliminary data.</text>
</comment>
<accession>A0ABY2Q6Q0</accession>
<proteinExistence type="predicted"/>
<dbReference type="PANTHER" id="PTHR43664">
    <property type="entry name" value="MONOAMINE OXIDASE-RELATED"/>
    <property type="match status" value="1"/>
</dbReference>
<dbReference type="SUPFAM" id="SSF54637">
    <property type="entry name" value="Thioesterase/thiol ester dehydrase-isomerase"/>
    <property type="match status" value="1"/>
</dbReference>
<dbReference type="RefSeq" id="WP_136357548.1">
    <property type="nucleotide sequence ID" value="NZ_SSNY01000006.1"/>
</dbReference>
<protein>
    <submittedName>
        <fullName evidence="2">Acyl dehydratase</fullName>
    </submittedName>
</protein>
<evidence type="ECO:0000313" key="3">
    <source>
        <dbReference type="Proteomes" id="UP000306441"/>
    </source>
</evidence>
<keyword evidence="3" id="KW-1185">Reference proteome</keyword>
<dbReference type="Gene3D" id="3.10.129.10">
    <property type="entry name" value="Hotdog Thioesterase"/>
    <property type="match status" value="1"/>
</dbReference>
<organism evidence="2 3">
    <name type="scientific">Ollibium composti</name>
    <dbReference type="NCBI Taxonomy" id="2675109"/>
    <lineage>
        <taxon>Bacteria</taxon>
        <taxon>Pseudomonadati</taxon>
        <taxon>Pseudomonadota</taxon>
        <taxon>Alphaproteobacteria</taxon>
        <taxon>Hyphomicrobiales</taxon>
        <taxon>Phyllobacteriaceae</taxon>
        <taxon>Ollibium</taxon>
    </lineage>
</organism>
<sequence>MTGQDAIGRQLSAAGGLSYEDVETGDWFETPGRTVSVEMIDAFAALTGDRFEIHIDEAAARRHGFTGRVAHGLLVLSLVDGLKNQAEARFRAIASLGWDFRFERPVLAGDTIRARISVAGKRVTSKVDRGILTLRFAVANQKGEIVQSGENRLMVYRR</sequence>
<evidence type="ECO:0000313" key="2">
    <source>
        <dbReference type="EMBL" id="THF57078.1"/>
    </source>
</evidence>
<feature type="domain" description="MaoC-like" evidence="1">
    <location>
        <begin position="27"/>
        <end position="131"/>
    </location>
</feature>
<gene>
    <name evidence="2" type="ORF">E6C48_12225</name>
</gene>
<reference evidence="2 3" key="1">
    <citation type="submission" date="2019-04" db="EMBL/GenBank/DDBJ databases">
        <title>Mesorhizobium composti sp. nov., isolated from compost.</title>
        <authorList>
            <person name="Lin S.-Y."/>
            <person name="Hameed A."/>
            <person name="Hsieh Y.-T."/>
            <person name="Young C.-C."/>
        </authorList>
    </citation>
    <scope>NUCLEOTIDE SEQUENCE [LARGE SCALE GENOMIC DNA]</scope>
    <source>
        <strain evidence="2 3">CC-YTH430</strain>
    </source>
</reference>
<dbReference type="InterPro" id="IPR029069">
    <property type="entry name" value="HotDog_dom_sf"/>
</dbReference>